<dbReference type="GO" id="GO:0016020">
    <property type="term" value="C:membrane"/>
    <property type="evidence" value="ECO:0007669"/>
    <property type="project" value="UniProtKB-SubCell"/>
</dbReference>
<dbReference type="GO" id="GO:0005044">
    <property type="term" value="F:scavenger receptor activity"/>
    <property type="evidence" value="ECO:0007669"/>
    <property type="project" value="TreeGrafter"/>
</dbReference>
<reference evidence="8" key="2">
    <citation type="submission" date="2017-02" db="UniProtKB">
        <authorList>
            <consortium name="WormBaseParasite"/>
        </authorList>
    </citation>
    <scope>IDENTIFICATION</scope>
</reference>
<accession>A0A0K0DND4</accession>
<keyword evidence="7" id="KW-1185">Reference proteome</keyword>
<comment type="subcellular location">
    <subcellularLocation>
        <location evidence="1">Membrane</location>
    </subcellularLocation>
</comment>
<dbReference type="STRING" id="6313.A0A0K0DND4"/>
<dbReference type="GO" id="GO:0005737">
    <property type="term" value="C:cytoplasm"/>
    <property type="evidence" value="ECO:0007669"/>
    <property type="project" value="TreeGrafter"/>
</dbReference>
<evidence type="ECO:0000256" key="6">
    <source>
        <dbReference type="ARBA" id="ARBA00023180"/>
    </source>
</evidence>
<dbReference type="Pfam" id="PF01130">
    <property type="entry name" value="CD36"/>
    <property type="match status" value="1"/>
</dbReference>
<evidence type="ECO:0000313" key="8">
    <source>
        <dbReference type="WBParaSite" id="ACAC_0001326901-mRNA-1"/>
    </source>
</evidence>
<evidence type="ECO:0000256" key="3">
    <source>
        <dbReference type="ARBA" id="ARBA00022692"/>
    </source>
</evidence>
<evidence type="ECO:0000313" key="7">
    <source>
        <dbReference type="Proteomes" id="UP000035642"/>
    </source>
</evidence>
<evidence type="ECO:0000256" key="4">
    <source>
        <dbReference type="ARBA" id="ARBA00022989"/>
    </source>
</evidence>
<evidence type="ECO:0000256" key="1">
    <source>
        <dbReference type="ARBA" id="ARBA00004370"/>
    </source>
</evidence>
<dbReference type="InterPro" id="IPR002159">
    <property type="entry name" value="CD36_fam"/>
</dbReference>
<keyword evidence="5" id="KW-0472">Membrane</keyword>
<protein>
    <submittedName>
        <fullName evidence="8">Uncharacterized protein</fullName>
    </submittedName>
</protein>
<dbReference type="PANTHER" id="PTHR11923">
    <property type="entry name" value="SCAVENGER RECEPTOR CLASS B TYPE-1 SR-B1"/>
    <property type="match status" value="1"/>
</dbReference>
<evidence type="ECO:0000256" key="5">
    <source>
        <dbReference type="ARBA" id="ARBA00023136"/>
    </source>
</evidence>
<comment type="similarity">
    <text evidence="2">Belongs to the CD36 family.</text>
</comment>
<sequence length="252" mass="27755">MTFPQTCTPLRWPGAETPECNSTNSTALALEGTNGDFFKAFIEKGDSLPTFISDVCRFEISVMGIPGYRFSLPPEEFDYSQPENCGFCNPNTLSRYGAYDRPVNSSCLPTGLLDISGCKRSPIIISKPHFYQASDIVRSFVPRFKPSYGNDETTLDIEPTTGTVLAANKRLQINVLVNQFPTIGAYSVIRPGAYPLVWLNESFSMDEGTRSDLSLKLFQPKRTVKIICWSAIGVGGAHFFNSSFEANKGGVL</sequence>
<dbReference type="PANTHER" id="PTHR11923:SF105">
    <property type="entry name" value="PROTEIN CBR-SCAV-1"/>
    <property type="match status" value="1"/>
</dbReference>
<reference evidence="7" key="1">
    <citation type="submission" date="2012-09" db="EMBL/GenBank/DDBJ databases">
        <authorList>
            <person name="Martin A.A."/>
        </authorList>
    </citation>
    <scope>NUCLEOTIDE SEQUENCE</scope>
</reference>
<dbReference type="WBParaSite" id="ACAC_0001326901-mRNA-1">
    <property type="protein sequence ID" value="ACAC_0001326901-mRNA-1"/>
    <property type="gene ID" value="ACAC_0001326901"/>
</dbReference>
<organism evidence="7 8">
    <name type="scientific">Angiostrongylus cantonensis</name>
    <name type="common">Rat lungworm</name>
    <dbReference type="NCBI Taxonomy" id="6313"/>
    <lineage>
        <taxon>Eukaryota</taxon>
        <taxon>Metazoa</taxon>
        <taxon>Ecdysozoa</taxon>
        <taxon>Nematoda</taxon>
        <taxon>Chromadorea</taxon>
        <taxon>Rhabditida</taxon>
        <taxon>Rhabditina</taxon>
        <taxon>Rhabditomorpha</taxon>
        <taxon>Strongyloidea</taxon>
        <taxon>Metastrongylidae</taxon>
        <taxon>Angiostrongylus</taxon>
    </lineage>
</organism>
<keyword evidence="3" id="KW-0812">Transmembrane</keyword>
<keyword evidence="6" id="KW-0325">Glycoprotein</keyword>
<dbReference type="Proteomes" id="UP000035642">
    <property type="component" value="Unassembled WGS sequence"/>
</dbReference>
<name>A0A0K0DND4_ANGCA</name>
<keyword evidence="4" id="KW-1133">Transmembrane helix</keyword>
<dbReference type="AlphaFoldDB" id="A0A0K0DND4"/>
<evidence type="ECO:0000256" key="2">
    <source>
        <dbReference type="ARBA" id="ARBA00010532"/>
    </source>
</evidence>
<proteinExistence type="inferred from homology"/>
<dbReference type="PRINTS" id="PR01609">
    <property type="entry name" value="CD36FAMILY"/>
</dbReference>